<dbReference type="STRING" id="428990.SAMN06295987_101792"/>
<sequence length="77" mass="8011">METIDKPWAGLPATGPLLRPKAAAEYLGCSVSAYYASAARGELPAFIKMGRGHFGSVAVPRPWLDAVIAARVNGGAI</sequence>
<reference evidence="2" key="1">
    <citation type="submission" date="2017-02" db="EMBL/GenBank/DDBJ databases">
        <authorList>
            <person name="Varghese N."/>
            <person name="Submissions S."/>
        </authorList>
    </citation>
    <scope>NUCLEOTIDE SEQUENCE [LARGE SCALE GENOMIC DNA]</scope>
    <source>
        <strain evidence="2">SM117</strain>
    </source>
</reference>
<accession>A0A1U6GXR8</accession>
<evidence type="ECO:0008006" key="3">
    <source>
        <dbReference type="Google" id="ProtNLM"/>
    </source>
</evidence>
<dbReference type="AlphaFoldDB" id="A0A1U6GXR8"/>
<gene>
    <name evidence="1" type="ORF">SAMN06295987_101792</name>
</gene>
<evidence type="ECO:0000313" key="2">
    <source>
        <dbReference type="Proteomes" id="UP000190989"/>
    </source>
</evidence>
<proteinExistence type="predicted"/>
<dbReference type="EMBL" id="FVZE01000001">
    <property type="protein sequence ID" value="SLJ88352.1"/>
    <property type="molecule type" value="Genomic_DNA"/>
</dbReference>
<keyword evidence="2" id="KW-1185">Reference proteome</keyword>
<organism evidence="1 2">
    <name type="scientific">Novosphingobium mathurense</name>
    <dbReference type="NCBI Taxonomy" id="428990"/>
    <lineage>
        <taxon>Bacteria</taxon>
        <taxon>Pseudomonadati</taxon>
        <taxon>Pseudomonadota</taxon>
        <taxon>Alphaproteobacteria</taxon>
        <taxon>Sphingomonadales</taxon>
        <taxon>Sphingomonadaceae</taxon>
        <taxon>Novosphingobium</taxon>
    </lineage>
</organism>
<protein>
    <recommendedName>
        <fullName evidence="3">Transcriptional regulator, AlpA family</fullName>
    </recommendedName>
</protein>
<dbReference type="Proteomes" id="UP000190989">
    <property type="component" value="Unassembled WGS sequence"/>
</dbReference>
<evidence type="ECO:0000313" key="1">
    <source>
        <dbReference type="EMBL" id="SLJ88352.1"/>
    </source>
</evidence>
<name>A0A1U6GXR8_9SPHN</name>